<evidence type="ECO:0000259" key="23">
    <source>
        <dbReference type="PROSITE" id="PS50011"/>
    </source>
</evidence>
<feature type="domain" description="Protein kinase" evidence="23">
    <location>
        <begin position="477"/>
        <end position="753"/>
    </location>
</feature>
<evidence type="ECO:0000256" key="8">
    <source>
        <dbReference type="ARBA" id="ARBA00022734"/>
    </source>
</evidence>
<dbReference type="Gene3D" id="2.90.10.10">
    <property type="entry name" value="Bulb-type lectin domain"/>
    <property type="match status" value="1"/>
</dbReference>
<dbReference type="PANTHER" id="PTHR27002:SF1063">
    <property type="entry name" value="RECEPTOR-LIKE SERINE_THREONINE-PROTEIN KINASE"/>
    <property type="match status" value="1"/>
</dbReference>
<dbReference type="Pfam" id="PF01453">
    <property type="entry name" value="B_lectin"/>
    <property type="match status" value="1"/>
</dbReference>
<dbReference type="PROSITE" id="PS00107">
    <property type="entry name" value="PROTEIN_KINASE_ATP"/>
    <property type="match status" value="1"/>
</dbReference>
<evidence type="ECO:0000256" key="14">
    <source>
        <dbReference type="ARBA" id="ARBA00023157"/>
    </source>
</evidence>
<keyword evidence="12 21" id="KW-1133">Transmembrane helix</keyword>
<evidence type="ECO:0000256" key="20">
    <source>
        <dbReference type="PROSITE-ProRule" id="PRU10141"/>
    </source>
</evidence>
<reference evidence="26 27" key="1">
    <citation type="submission" date="2024-01" db="EMBL/GenBank/DDBJ databases">
        <title>A telomere-to-telomere, gap-free genome of sweet tea (Lithocarpus litseifolius).</title>
        <authorList>
            <person name="Zhou J."/>
        </authorList>
    </citation>
    <scope>NUCLEOTIDE SEQUENCE [LARGE SCALE GENOMIC DNA]</scope>
    <source>
        <strain evidence="26">Zhou-2022a</strain>
        <tissue evidence="26">Leaf</tissue>
    </source>
</reference>
<organism evidence="26 27">
    <name type="scientific">Lithocarpus litseifolius</name>
    <dbReference type="NCBI Taxonomy" id="425828"/>
    <lineage>
        <taxon>Eukaryota</taxon>
        <taxon>Viridiplantae</taxon>
        <taxon>Streptophyta</taxon>
        <taxon>Embryophyta</taxon>
        <taxon>Tracheophyta</taxon>
        <taxon>Spermatophyta</taxon>
        <taxon>Magnoliopsida</taxon>
        <taxon>eudicotyledons</taxon>
        <taxon>Gunneridae</taxon>
        <taxon>Pentapetalae</taxon>
        <taxon>rosids</taxon>
        <taxon>fabids</taxon>
        <taxon>Fagales</taxon>
        <taxon>Fagaceae</taxon>
        <taxon>Lithocarpus</taxon>
    </lineage>
</organism>
<dbReference type="CDD" id="cd00028">
    <property type="entry name" value="B_lectin"/>
    <property type="match status" value="1"/>
</dbReference>
<dbReference type="EMBL" id="JAZDWU010000003">
    <property type="protein sequence ID" value="KAL0009235.1"/>
    <property type="molecule type" value="Genomic_DNA"/>
</dbReference>
<evidence type="ECO:0000256" key="4">
    <source>
        <dbReference type="ARBA" id="ARBA00022553"/>
    </source>
</evidence>
<proteinExistence type="inferred from homology"/>
<sequence>MASNQNLHNIIFLLIFSCLLTFFAEARDTLKAGDSLDSSSYLVSSKRAFTLGFFCPCINTNNSYLGIWFTNDQKKRVWVGNRNVSVVNTSAVLTLESTGSLKIMAQGGDAVTLSPAQVTNYNGTNTISATLLDSGNFVLQELNSNGTLKRVLWQSFDKPTDSLLPEMKLGINHKNRSAWSLTSWLNNLIPAPGPFSLEWDPKGHQMIIRRHGVEFWTSGVLKGDTFEFISDESKGMYNFSVVSNEDEEYLSYTNMKQGGQSAWILSFGGKLLSFDGSYVAETENCNGYNTDGGCKRWLPSCRRHDDMFDKRSGYFIHGPDHTYSDTNTSHTLNDCKVACWNQCGCDAYTSLYDNQTGCKFWINKGEFFQDLSGVMPPIYVLIPKPSQNDTKKSAWIGFVIGGTTALLIIFLCILYYLSRRRNVILEGENEAVIDDGLLELVNSDRFTSAHEFQNDRKQGHDLTVFNYKFIMAATNCFSLENKLGEGGFGLVYKGKIPKGKEIAVKRLSRNSGQGISEFKNELILISELQHMNLVRLLGCCIHGEERMLIYEYMPNKSLDCFLFDSTKSKMLDWPKRFNIIEGIAQGLLYLHKYSRLRVIHRDLKASNILLDENMNPKISDFGMARIFQQNELEANTKRVVGTYGYMSPEYAMEGIFSVKSDVYSFGVLMLEIVSGRKNNSFYHTDHSVNLVGYAWELWKEDATLNLMDPALTDSCIEDQMLQCIHIGLLCVEDSALDRPTMSDVISMLTNESLALPSPKKPAFSFARKAIEAQISDKESETHSIYGLSISNMVAR</sequence>
<evidence type="ECO:0000256" key="18">
    <source>
        <dbReference type="ARBA" id="ARBA00048679"/>
    </source>
</evidence>
<evidence type="ECO:0000256" key="6">
    <source>
        <dbReference type="ARBA" id="ARBA00022692"/>
    </source>
</evidence>
<keyword evidence="7 22" id="KW-0732">Signal</keyword>
<dbReference type="PROSITE" id="PS50011">
    <property type="entry name" value="PROTEIN_KINASE_DOM"/>
    <property type="match status" value="1"/>
</dbReference>
<feature type="binding site" evidence="20">
    <location>
        <position position="505"/>
    </location>
    <ligand>
        <name>ATP</name>
        <dbReference type="ChEBI" id="CHEBI:30616"/>
    </ligand>
</feature>
<evidence type="ECO:0000256" key="19">
    <source>
        <dbReference type="PIRNR" id="PIRNR000641"/>
    </source>
</evidence>
<keyword evidence="4" id="KW-0597">Phosphoprotein</keyword>
<name>A0AAW2DJ79_9ROSI</name>
<keyword evidence="3 19" id="KW-0723">Serine/threonine-protein kinase</keyword>
<feature type="transmembrane region" description="Helical" evidence="21">
    <location>
        <begin position="394"/>
        <end position="417"/>
    </location>
</feature>
<comment type="subcellular location">
    <subcellularLocation>
        <location evidence="1">Cell membrane</location>
        <topology evidence="1">Single-pass type I membrane protein</topology>
    </subcellularLocation>
</comment>
<dbReference type="InterPro" id="IPR036426">
    <property type="entry name" value="Bulb-type_lectin_dom_sf"/>
</dbReference>
<evidence type="ECO:0000256" key="12">
    <source>
        <dbReference type="ARBA" id="ARBA00022989"/>
    </source>
</evidence>
<dbReference type="GO" id="GO:0004674">
    <property type="term" value="F:protein serine/threonine kinase activity"/>
    <property type="evidence" value="ECO:0007669"/>
    <property type="project" value="UniProtKB-KW"/>
</dbReference>
<dbReference type="InterPro" id="IPR001245">
    <property type="entry name" value="Ser-Thr/Tyr_kinase_cat_dom"/>
</dbReference>
<evidence type="ECO:0000259" key="24">
    <source>
        <dbReference type="PROSITE" id="PS50927"/>
    </source>
</evidence>
<dbReference type="InterPro" id="IPR025660">
    <property type="entry name" value="Pept_his_AS"/>
</dbReference>
<dbReference type="CDD" id="cd14066">
    <property type="entry name" value="STKc_IRAK"/>
    <property type="match status" value="1"/>
</dbReference>
<comment type="similarity">
    <text evidence="19">Belongs to the protein kinase superfamily. Ser/Thr protein kinase family.</text>
</comment>
<dbReference type="PROSITE" id="PS50927">
    <property type="entry name" value="BULB_LECTIN"/>
    <property type="match status" value="1"/>
</dbReference>
<keyword evidence="27" id="KW-1185">Reference proteome</keyword>
<keyword evidence="9 19" id="KW-0547">Nucleotide-binding</keyword>
<dbReference type="Proteomes" id="UP001459277">
    <property type="component" value="Unassembled WGS sequence"/>
</dbReference>
<feature type="domain" description="Apple" evidence="25">
    <location>
        <begin position="301"/>
        <end position="372"/>
    </location>
</feature>
<evidence type="ECO:0000256" key="16">
    <source>
        <dbReference type="ARBA" id="ARBA00023180"/>
    </source>
</evidence>
<comment type="catalytic activity">
    <reaction evidence="18 19">
        <text>L-seryl-[protein] + ATP = O-phospho-L-seryl-[protein] + ADP + H(+)</text>
        <dbReference type="Rhea" id="RHEA:17989"/>
        <dbReference type="Rhea" id="RHEA-COMP:9863"/>
        <dbReference type="Rhea" id="RHEA-COMP:11604"/>
        <dbReference type="ChEBI" id="CHEBI:15378"/>
        <dbReference type="ChEBI" id="CHEBI:29999"/>
        <dbReference type="ChEBI" id="CHEBI:30616"/>
        <dbReference type="ChEBI" id="CHEBI:83421"/>
        <dbReference type="ChEBI" id="CHEBI:456216"/>
        <dbReference type="EC" id="2.7.11.1"/>
    </reaction>
</comment>
<gene>
    <name evidence="26" type="ORF">SO802_010737</name>
</gene>
<keyword evidence="10 19" id="KW-0418">Kinase</keyword>
<dbReference type="AlphaFoldDB" id="A0AAW2DJ79"/>
<dbReference type="SUPFAM" id="SSF56112">
    <property type="entry name" value="Protein kinase-like (PK-like)"/>
    <property type="match status" value="1"/>
</dbReference>
<dbReference type="PROSITE" id="PS00639">
    <property type="entry name" value="THIOL_PROTEASE_HIS"/>
    <property type="match status" value="1"/>
</dbReference>
<evidence type="ECO:0000256" key="2">
    <source>
        <dbReference type="ARBA" id="ARBA00022475"/>
    </source>
</evidence>
<dbReference type="Pfam" id="PF07714">
    <property type="entry name" value="PK_Tyr_Ser-Thr"/>
    <property type="match status" value="1"/>
</dbReference>
<dbReference type="InterPro" id="IPR017441">
    <property type="entry name" value="Protein_kinase_ATP_BS"/>
</dbReference>
<dbReference type="InterPro" id="IPR000719">
    <property type="entry name" value="Prot_kinase_dom"/>
</dbReference>
<feature type="signal peptide" evidence="22">
    <location>
        <begin position="1"/>
        <end position="26"/>
    </location>
</feature>
<evidence type="ECO:0000256" key="7">
    <source>
        <dbReference type="ARBA" id="ARBA00022729"/>
    </source>
</evidence>
<comment type="caution">
    <text evidence="26">The sequence shown here is derived from an EMBL/GenBank/DDBJ whole genome shotgun (WGS) entry which is preliminary data.</text>
</comment>
<dbReference type="FunFam" id="3.30.200.20:FF:000330">
    <property type="entry name" value="G-type lectin S-receptor-like serine/threonine-protein kinase At4g03230"/>
    <property type="match status" value="1"/>
</dbReference>
<dbReference type="InterPro" id="IPR001480">
    <property type="entry name" value="Bulb-type_lectin_dom"/>
</dbReference>
<dbReference type="Gene3D" id="3.30.200.20">
    <property type="entry name" value="Phosphorylase Kinase, domain 1"/>
    <property type="match status" value="1"/>
</dbReference>
<dbReference type="FunFam" id="2.90.10.10:FF:000009">
    <property type="entry name" value="Receptor-like serine/threonine-protein kinase SD1-8"/>
    <property type="match status" value="1"/>
</dbReference>
<keyword evidence="5 19" id="KW-0808">Transferase</keyword>
<evidence type="ECO:0000313" key="27">
    <source>
        <dbReference type="Proteomes" id="UP001459277"/>
    </source>
</evidence>
<evidence type="ECO:0000256" key="5">
    <source>
        <dbReference type="ARBA" id="ARBA00022679"/>
    </source>
</evidence>
<dbReference type="SMART" id="SM00108">
    <property type="entry name" value="B_lectin"/>
    <property type="match status" value="1"/>
</dbReference>
<evidence type="ECO:0000256" key="10">
    <source>
        <dbReference type="ARBA" id="ARBA00022777"/>
    </source>
</evidence>
<dbReference type="InterPro" id="IPR003609">
    <property type="entry name" value="Pan_app"/>
</dbReference>
<dbReference type="Pfam" id="PF08276">
    <property type="entry name" value="PAN_2"/>
    <property type="match status" value="1"/>
</dbReference>
<dbReference type="Gene3D" id="1.10.510.10">
    <property type="entry name" value="Transferase(Phosphotransferase) domain 1"/>
    <property type="match status" value="1"/>
</dbReference>
<keyword evidence="11 19" id="KW-0067">ATP-binding</keyword>
<dbReference type="GO" id="GO:0030246">
    <property type="term" value="F:carbohydrate binding"/>
    <property type="evidence" value="ECO:0007669"/>
    <property type="project" value="UniProtKB-KW"/>
</dbReference>
<feature type="chain" id="PRO_5043497954" description="Receptor-like serine/threonine-protein kinase" evidence="22">
    <location>
        <begin position="27"/>
        <end position="795"/>
    </location>
</feature>
<dbReference type="InterPro" id="IPR011009">
    <property type="entry name" value="Kinase-like_dom_sf"/>
</dbReference>
<dbReference type="PROSITE" id="PS50948">
    <property type="entry name" value="PAN"/>
    <property type="match status" value="1"/>
</dbReference>
<dbReference type="GO" id="GO:0005886">
    <property type="term" value="C:plasma membrane"/>
    <property type="evidence" value="ECO:0007669"/>
    <property type="project" value="UniProtKB-SubCell"/>
</dbReference>
<keyword evidence="15" id="KW-0675">Receptor</keyword>
<dbReference type="EC" id="2.7.11.1" evidence="19"/>
<evidence type="ECO:0000256" key="21">
    <source>
        <dbReference type="SAM" id="Phobius"/>
    </source>
</evidence>
<keyword evidence="16" id="KW-0325">Glycoprotein</keyword>
<keyword evidence="8" id="KW-0430">Lectin</keyword>
<evidence type="ECO:0000256" key="9">
    <source>
        <dbReference type="ARBA" id="ARBA00022741"/>
    </source>
</evidence>
<evidence type="ECO:0000256" key="3">
    <source>
        <dbReference type="ARBA" id="ARBA00022527"/>
    </source>
</evidence>
<evidence type="ECO:0000256" key="22">
    <source>
        <dbReference type="SAM" id="SignalP"/>
    </source>
</evidence>
<dbReference type="PANTHER" id="PTHR27002">
    <property type="entry name" value="RECEPTOR-LIKE SERINE/THREONINE-PROTEIN KINASE SD1-8"/>
    <property type="match status" value="1"/>
</dbReference>
<feature type="domain" description="Bulb-type lectin" evidence="24">
    <location>
        <begin position="27"/>
        <end position="152"/>
    </location>
</feature>
<keyword evidence="6 21" id="KW-0812">Transmembrane</keyword>
<protein>
    <recommendedName>
        <fullName evidence="19">Receptor-like serine/threonine-protein kinase</fullName>
        <ecNumber evidence="19">2.7.11.1</ecNumber>
    </recommendedName>
</protein>
<dbReference type="FunFam" id="1.10.510.10:FF:000060">
    <property type="entry name" value="G-type lectin S-receptor-like serine/threonine-protein kinase"/>
    <property type="match status" value="1"/>
</dbReference>
<keyword evidence="14" id="KW-1015">Disulfide bond</keyword>
<dbReference type="InterPro" id="IPR024171">
    <property type="entry name" value="SRK-like_kinase"/>
</dbReference>
<evidence type="ECO:0000256" key="1">
    <source>
        <dbReference type="ARBA" id="ARBA00004251"/>
    </source>
</evidence>
<dbReference type="GO" id="GO:0005524">
    <property type="term" value="F:ATP binding"/>
    <property type="evidence" value="ECO:0007669"/>
    <property type="project" value="UniProtKB-UniRule"/>
</dbReference>
<accession>A0AAW2DJ79</accession>
<dbReference type="SMART" id="SM00220">
    <property type="entry name" value="S_TKc"/>
    <property type="match status" value="1"/>
</dbReference>
<dbReference type="SUPFAM" id="SSF51110">
    <property type="entry name" value="alpha-D-mannose-specific plant lectins"/>
    <property type="match status" value="1"/>
</dbReference>
<evidence type="ECO:0000313" key="26">
    <source>
        <dbReference type="EMBL" id="KAL0009235.1"/>
    </source>
</evidence>
<evidence type="ECO:0000256" key="13">
    <source>
        <dbReference type="ARBA" id="ARBA00023136"/>
    </source>
</evidence>
<dbReference type="PROSITE" id="PS00108">
    <property type="entry name" value="PROTEIN_KINASE_ST"/>
    <property type="match status" value="1"/>
</dbReference>
<evidence type="ECO:0000256" key="11">
    <source>
        <dbReference type="ARBA" id="ARBA00022840"/>
    </source>
</evidence>
<keyword evidence="13 21" id="KW-0472">Membrane</keyword>
<comment type="catalytic activity">
    <reaction evidence="17 19">
        <text>L-threonyl-[protein] + ATP = O-phospho-L-threonyl-[protein] + ADP + H(+)</text>
        <dbReference type="Rhea" id="RHEA:46608"/>
        <dbReference type="Rhea" id="RHEA-COMP:11060"/>
        <dbReference type="Rhea" id="RHEA-COMP:11605"/>
        <dbReference type="ChEBI" id="CHEBI:15378"/>
        <dbReference type="ChEBI" id="CHEBI:30013"/>
        <dbReference type="ChEBI" id="CHEBI:30616"/>
        <dbReference type="ChEBI" id="CHEBI:61977"/>
        <dbReference type="ChEBI" id="CHEBI:456216"/>
        <dbReference type="EC" id="2.7.11.1"/>
    </reaction>
</comment>
<evidence type="ECO:0000259" key="25">
    <source>
        <dbReference type="PROSITE" id="PS50948"/>
    </source>
</evidence>
<dbReference type="InterPro" id="IPR008271">
    <property type="entry name" value="Ser/Thr_kinase_AS"/>
</dbReference>
<evidence type="ECO:0000256" key="17">
    <source>
        <dbReference type="ARBA" id="ARBA00047899"/>
    </source>
</evidence>
<dbReference type="PIRSF" id="PIRSF000641">
    <property type="entry name" value="SRK"/>
    <property type="match status" value="1"/>
</dbReference>
<evidence type="ECO:0000256" key="15">
    <source>
        <dbReference type="ARBA" id="ARBA00023170"/>
    </source>
</evidence>
<keyword evidence="2" id="KW-1003">Cell membrane</keyword>